<dbReference type="AlphaFoldDB" id="M7WD34"/>
<protein>
    <submittedName>
        <fullName evidence="1">Uncharacterized protein</fullName>
    </submittedName>
</protein>
<dbReference type="GeneID" id="27370525"/>
<organism evidence="1 2">
    <name type="scientific">Rhodotorula toruloides (strain NP11)</name>
    <name type="common">Yeast</name>
    <name type="synonym">Rhodosporidium toruloides</name>
    <dbReference type="NCBI Taxonomy" id="1130832"/>
    <lineage>
        <taxon>Eukaryota</taxon>
        <taxon>Fungi</taxon>
        <taxon>Dikarya</taxon>
        <taxon>Basidiomycota</taxon>
        <taxon>Pucciniomycotina</taxon>
        <taxon>Microbotryomycetes</taxon>
        <taxon>Sporidiobolales</taxon>
        <taxon>Sporidiobolaceae</taxon>
        <taxon>Rhodotorula</taxon>
    </lineage>
</organism>
<reference evidence="1 2" key="1">
    <citation type="journal article" date="2012" name="Nat. Commun.">
        <title>A multi-omic map of the lipid-producing yeast Rhodosporidium toruloides.</title>
        <authorList>
            <person name="Zhu Z."/>
            <person name="Zhang S."/>
            <person name="Liu H."/>
            <person name="Shen H."/>
            <person name="Lin X."/>
            <person name="Yang F."/>
            <person name="Zhou Y.J."/>
            <person name="Jin G."/>
            <person name="Ye M."/>
            <person name="Zou H."/>
            <person name="Zou H."/>
            <person name="Zhao Z.K."/>
        </authorList>
    </citation>
    <scope>NUCLEOTIDE SEQUENCE [LARGE SCALE GENOMIC DNA]</scope>
    <source>
        <strain evidence="1 2">NP11</strain>
    </source>
</reference>
<keyword evidence="2" id="KW-1185">Reference proteome</keyword>
<accession>M7WD34</accession>
<evidence type="ECO:0000313" key="1">
    <source>
        <dbReference type="EMBL" id="EMS18287.1"/>
    </source>
</evidence>
<dbReference type="HOGENOM" id="CLU_1278265_0_0_1"/>
<proteinExistence type="predicted"/>
<gene>
    <name evidence="1" type="ORF">RHTO_06512</name>
</gene>
<dbReference type="EMBL" id="KB722683">
    <property type="protein sequence ID" value="EMS18287.1"/>
    <property type="molecule type" value="Genomic_DNA"/>
</dbReference>
<evidence type="ECO:0000313" key="2">
    <source>
        <dbReference type="Proteomes" id="UP000016926"/>
    </source>
</evidence>
<dbReference type="RefSeq" id="XP_016269406.1">
    <property type="nucleotide sequence ID" value="XM_016420173.1"/>
</dbReference>
<dbReference type="Proteomes" id="UP000016926">
    <property type="component" value="Unassembled WGS sequence"/>
</dbReference>
<sequence>MADGRAGILKEVEGHLVAYKKAWDNMRSYGGAAETTIQQLEEIEEVEYELASYEEGWVEHAEASEKLGELRKTLKTLPHHEKISALFARQEREYQAVHTIGIENGNGTLAREVGRLADQAREECRRPLAGPHLLNRRLTQHKVFTAQEKHRRRQEAVGQLAPVRRTNSGLSNVEHAGSTTEQALAKARRSGGGYRAGMRYFGWQY</sequence>
<name>M7WD34_RHOT1</name>